<accession>A0A843U3L5</accession>
<dbReference type="EMBL" id="NMUH01000230">
    <property type="protein sequence ID" value="MQL74989.1"/>
    <property type="molecule type" value="Genomic_DNA"/>
</dbReference>
<protein>
    <submittedName>
        <fullName evidence="1">Uncharacterized protein</fullName>
    </submittedName>
</protein>
<keyword evidence="2" id="KW-1185">Reference proteome</keyword>
<dbReference type="Proteomes" id="UP000652761">
    <property type="component" value="Unassembled WGS sequence"/>
</dbReference>
<organism evidence="1 2">
    <name type="scientific">Colocasia esculenta</name>
    <name type="common">Wild taro</name>
    <name type="synonym">Arum esculentum</name>
    <dbReference type="NCBI Taxonomy" id="4460"/>
    <lineage>
        <taxon>Eukaryota</taxon>
        <taxon>Viridiplantae</taxon>
        <taxon>Streptophyta</taxon>
        <taxon>Embryophyta</taxon>
        <taxon>Tracheophyta</taxon>
        <taxon>Spermatophyta</taxon>
        <taxon>Magnoliopsida</taxon>
        <taxon>Liliopsida</taxon>
        <taxon>Araceae</taxon>
        <taxon>Aroideae</taxon>
        <taxon>Colocasieae</taxon>
        <taxon>Colocasia</taxon>
    </lineage>
</organism>
<proteinExistence type="predicted"/>
<sequence length="70" mass="7904">MPLRMSFVTPEDLNRSLDVCRFMTPEDFKRGQRGSCNNLWRLYEASARGPGHGDTAPTGVEDLPRLVQPI</sequence>
<name>A0A843U3L5_COLES</name>
<evidence type="ECO:0000313" key="2">
    <source>
        <dbReference type="Proteomes" id="UP000652761"/>
    </source>
</evidence>
<reference evidence="1" key="1">
    <citation type="submission" date="2017-07" db="EMBL/GenBank/DDBJ databases">
        <title>Taro Niue Genome Assembly and Annotation.</title>
        <authorList>
            <person name="Atibalentja N."/>
            <person name="Keating K."/>
            <person name="Fields C.J."/>
        </authorList>
    </citation>
    <scope>NUCLEOTIDE SEQUENCE</scope>
    <source>
        <strain evidence="1">Niue_2</strain>
        <tissue evidence="1">Leaf</tissue>
    </source>
</reference>
<comment type="caution">
    <text evidence="1">The sequence shown here is derived from an EMBL/GenBank/DDBJ whole genome shotgun (WGS) entry which is preliminary data.</text>
</comment>
<evidence type="ECO:0000313" key="1">
    <source>
        <dbReference type="EMBL" id="MQL74989.1"/>
    </source>
</evidence>
<dbReference type="AlphaFoldDB" id="A0A843U3L5"/>
<gene>
    <name evidence="1" type="ORF">Taro_007358</name>
</gene>